<comment type="caution">
    <text evidence="10">The sequence shown here is derived from an EMBL/GenBank/DDBJ whole genome shotgun (WGS) entry which is preliminary data.</text>
</comment>
<dbReference type="AlphaFoldDB" id="A0AAD4IZH4"/>
<evidence type="ECO:0000256" key="9">
    <source>
        <dbReference type="RuleBase" id="RU368031"/>
    </source>
</evidence>
<proteinExistence type="inferred from homology"/>
<dbReference type="PANTHER" id="PTHR33285:SF55">
    <property type="entry name" value="PHYTOSULFOKINES 3"/>
    <property type="match status" value="1"/>
</dbReference>
<dbReference type="Pfam" id="PF06404">
    <property type="entry name" value="PSK"/>
    <property type="match status" value="1"/>
</dbReference>
<comment type="function">
    <text evidence="9">Promotes plant cell differentiation, organogenesis and somatic embryogenesis as well as cell proliferation.</text>
</comment>
<dbReference type="EMBL" id="SDAM02000323">
    <property type="protein sequence ID" value="KAH6824428.1"/>
    <property type="molecule type" value="Genomic_DNA"/>
</dbReference>
<evidence type="ECO:0000256" key="4">
    <source>
        <dbReference type="ARBA" id="ARBA00022525"/>
    </source>
</evidence>
<comment type="PTM">
    <text evidence="9">PSK-alpha is produced by endopeptidase digestion. PSK-beta is produced from PSK-alpha by exopeptidase digestion.</text>
</comment>
<evidence type="ECO:0000256" key="7">
    <source>
        <dbReference type="ARBA" id="ARBA00022782"/>
    </source>
</evidence>
<dbReference type="InterPro" id="IPR009438">
    <property type="entry name" value="Phytosulfokine"/>
</dbReference>
<sequence>MSKATTFFLLLLLISLCSATRPGPTVVHDSVAATNEVVAEGGRVEDNCNGISDDECLMRRTLNAHLDYIYTQHHNP</sequence>
<dbReference type="GO" id="GO:0008083">
    <property type="term" value="F:growth factor activity"/>
    <property type="evidence" value="ECO:0007669"/>
    <property type="project" value="UniProtKB-UniRule"/>
</dbReference>
<evidence type="ECO:0000313" key="11">
    <source>
        <dbReference type="Proteomes" id="UP001190926"/>
    </source>
</evidence>
<dbReference type="GO" id="GO:0005576">
    <property type="term" value="C:extracellular region"/>
    <property type="evidence" value="ECO:0007669"/>
    <property type="project" value="UniProtKB-SubCell"/>
</dbReference>
<comment type="subcellular location">
    <subcellularLocation>
        <location evidence="1 9">Secreted</location>
    </subcellularLocation>
</comment>
<feature type="chain" id="PRO_5041784387" description="Phytosulfokine" evidence="9">
    <location>
        <begin position="20"/>
        <end position="76"/>
    </location>
</feature>
<protein>
    <recommendedName>
        <fullName evidence="9">Phytosulfokine</fullName>
    </recommendedName>
    <component>
        <recommendedName>
            <fullName evidence="9">Phytosulfokine-alpha</fullName>
            <shortName evidence="9">PSK-alpha</shortName>
            <shortName evidence="9">Phytosulfokine-a</shortName>
        </recommendedName>
    </component>
    <component>
        <recommendedName>
            <fullName evidence="9">Phytosulfokine-beta</fullName>
            <shortName evidence="9">PSK-beta</shortName>
            <shortName evidence="9">Phytosulfokine-b</shortName>
        </recommendedName>
    </component>
</protein>
<keyword evidence="3 9" id="KW-0217">Developmental protein</keyword>
<keyword evidence="6 9" id="KW-0732">Signal</keyword>
<keyword evidence="4 9" id="KW-0964">Secreted</keyword>
<keyword evidence="8 9" id="KW-0339">Growth factor</keyword>
<evidence type="ECO:0000256" key="6">
    <source>
        <dbReference type="ARBA" id="ARBA00022729"/>
    </source>
</evidence>
<evidence type="ECO:0000256" key="2">
    <source>
        <dbReference type="ARBA" id="ARBA00010781"/>
    </source>
</evidence>
<evidence type="ECO:0000313" key="10">
    <source>
        <dbReference type="EMBL" id="KAH6824428.1"/>
    </source>
</evidence>
<dbReference type="GO" id="GO:0030154">
    <property type="term" value="P:cell differentiation"/>
    <property type="evidence" value="ECO:0007669"/>
    <property type="project" value="UniProtKB-UniRule"/>
</dbReference>
<evidence type="ECO:0000256" key="3">
    <source>
        <dbReference type="ARBA" id="ARBA00022473"/>
    </source>
</evidence>
<dbReference type="Proteomes" id="UP001190926">
    <property type="component" value="Unassembled WGS sequence"/>
</dbReference>
<evidence type="ECO:0000256" key="1">
    <source>
        <dbReference type="ARBA" id="ARBA00004613"/>
    </source>
</evidence>
<feature type="signal peptide" evidence="9">
    <location>
        <begin position="1"/>
        <end position="19"/>
    </location>
</feature>
<keyword evidence="5 9" id="KW-0765">Sulfation</keyword>
<organism evidence="10 11">
    <name type="scientific">Perilla frutescens var. hirtella</name>
    <name type="common">Perilla citriodora</name>
    <name type="synonym">Perilla setoyensis</name>
    <dbReference type="NCBI Taxonomy" id="608512"/>
    <lineage>
        <taxon>Eukaryota</taxon>
        <taxon>Viridiplantae</taxon>
        <taxon>Streptophyta</taxon>
        <taxon>Embryophyta</taxon>
        <taxon>Tracheophyta</taxon>
        <taxon>Spermatophyta</taxon>
        <taxon>Magnoliopsida</taxon>
        <taxon>eudicotyledons</taxon>
        <taxon>Gunneridae</taxon>
        <taxon>Pentapetalae</taxon>
        <taxon>asterids</taxon>
        <taxon>lamiids</taxon>
        <taxon>Lamiales</taxon>
        <taxon>Lamiaceae</taxon>
        <taxon>Nepetoideae</taxon>
        <taxon>Elsholtzieae</taxon>
        <taxon>Perilla</taxon>
    </lineage>
</organism>
<accession>A0AAD4IZH4</accession>
<gene>
    <name evidence="10" type="ORF">C2S53_002838</name>
</gene>
<name>A0AAD4IZH4_PERFH</name>
<keyword evidence="11" id="KW-1185">Reference proteome</keyword>
<dbReference type="PANTHER" id="PTHR33285">
    <property type="entry name" value="PHYTOSULFOKINES 3"/>
    <property type="match status" value="1"/>
</dbReference>
<dbReference type="GO" id="GO:0008283">
    <property type="term" value="P:cell population proliferation"/>
    <property type="evidence" value="ECO:0007669"/>
    <property type="project" value="UniProtKB-UniRule"/>
</dbReference>
<evidence type="ECO:0000256" key="8">
    <source>
        <dbReference type="ARBA" id="ARBA00023030"/>
    </source>
</evidence>
<comment type="similarity">
    <text evidence="2 9">Belongs to the phytosulfokine family.</text>
</comment>
<keyword evidence="7 9" id="KW-0221">Differentiation</keyword>
<reference evidence="10 11" key="1">
    <citation type="journal article" date="2021" name="Nat. Commun.">
        <title>Incipient diploidization of the medicinal plant Perilla within 10,000 years.</title>
        <authorList>
            <person name="Zhang Y."/>
            <person name="Shen Q."/>
            <person name="Leng L."/>
            <person name="Zhang D."/>
            <person name="Chen S."/>
            <person name="Shi Y."/>
            <person name="Ning Z."/>
            <person name="Chen S."/>
        </authorList>
    </citation>
    <scope>NUCLEOTIDE SEQUENCE [LARGE SCALE GENOMIC DNA]</scope>
    <source>
        <strain evidence="11">cv. PC099</strain>
    </source>
</reference>
<evidence type="ECO:0000256" key="5">
    <source>
        <dbReference type="ARBA" id="ARBA00022641"/>
    </source>
</evidence>
<comment type="PTM">
    <text evidence="9">Sulfation is important for activity and for the binding to a putative membrane receptor.</text>
</comment>